<dbReference type="EMBL" id="HBUF01250221">
    <property type="protein sequence ID" value="CAG6679863.1"/>
    <property type="molecule type" value="Transcribed_RNA"/>
</dbReference>
<keyword evidence="1" id="KW-0732">Signal</keyword>
<evidence type="ECO:0000256" key="1">
    <source>
        <dbReference type="SAM" id="SignalP"/>
    </source>
</evidence>
<organism evidence="2">
    <name type="scientific">Cacopsylla melanoneura</name>
    <dbReference type="NCBI Taxonomy" id="428564"/>
    <lineage>
        <taxon>Eukaryota</taxon>
        <taxon>Metazoa</taxon>
        <taxon>Ecdysozoa</taxon>
        <taxon>Arthropoda</taxon>
        <taxon>Hexapoda</taxon>
        <taxon>Insecta</taxon>
        <taxon>Pterygota</taxon>
        <taxon>Neoptera</taxon>
        <taxon>Paraneoptera</taxon>
        <taxon>Hemiptera</taxon>
        <taxon>Sternorrhyncha</taxon>
        <taxon>Psylloidea</taxon>
        <taxon>Psyllidae</taxon>
        <taxon>Psyllinae</taxon>
        <taxon>Cacopsylla</taxon>
    </lineage>
</organism>
<dbReference type="EMBL" id="HBUF01250223">
    <property type="protein sequence ID" value="CAG6679865.1"/>
    <property type="molecule type" value="Transcribed_RNA"/>
</dbReference>
<accession>A0A8D8T0Y8</accession>
<dbReference type="EMBL" id="HBUF01250224">
    <property type="protein sequence ID" value="CAG6679866.1"/>
    <property type="molecule type" value="Transcribed_RNA"/>
</dbReference>
<sequence>MGSHTVLLVSHVSALVFMVTLTALVVGASAGGDPNTKGRRVFNSMEELQNYAKKQGKEGDQYLLEEDGKRQIVTLTQQETTVPRKPPAVTLRTKSNTNLRSNLGSNKQGLDVYSNDGTAADPNQDTILDKVNNFNLGTYAALSKSFKKTQDYIEDRTYAAPLGRYVGPTVTFANLLTGLINQKNDNLIGGLYNGVRTLFGLKGTVVPQDFNHLPEAKPVIKVHDTEATKNKLDELDNLK</sequence>
<dbReference type="EMBL" id="HBUF01250222">
    <property type="protein sequence ID" value="CAG6679864.1"/>
    <property type="molecule type" value="Transcribed_RNA"/>
</dbReference>
<dbReference type="AlphaFoldDB" id="A0A8D8T0Y8"/>
<evidence type="ECO:0000313" key="2">
    <source>
        <dbReference type="EMBL" id="CAG6679866.1"/>
    </source>
</evidence>
<feature type="signal peptide" evidence="1">
    <location>
        <begin position="1"/>
        <end position="30"/>
    </location>
</feature>
<protein>
    <submittedName>
        <fullName evidence="2">Uncharacterized protein</fullName>
    </submittedName>
</protein>
<feature type="chain" id="PRO_5036428698" evidence="1">
    <location>
        <begin position="31"/>
        <end position="239"/>
    </location>
</feature>
<name>A0A8D8T0Y8_9HEMI</name>
<proteinExistence type="predicted"/>
<reference evidence="2" key="1">
    <citation type="submission" date="2021-05" db="EMBL/GenBank/DDBJ databases">
        <authorList>
            <person name="Alioto T."/>
            <person name="Alioto T."/>
            <person name="Gomez Garrido J."/>
        </authorList>
    </citation>
    <scope>NUCLEOTIDE SEQUENCE</scope>
</reference>